<feature type="compositionally biased region" description="Polar residues" evidence="1">
    <location>
        <begin position="57"/>
        <end position="67"/>
    </location>
</feature>
<dbReference type="Proteomes" id="UP000076761">
    <property type="component" value="Unassembled WGS sequence"/>
</dbReference>
<gene>
    <name evidence="2" type="ORF">NEOLEDRAFT_884072</name>
</gene>
<feature type="region of interest" description="Disordered" evidence="1">
    <location>
        <begin position="56"/>
        <end position="92"/>
    </location>
</feature>
<dbReference type="AlphaFoldDB" id="A0A165NYG2"/>
<protein>
    <submittedName>
        <fullName evidence="2">Uncharacterized protein</fullName>
    </submittedName>
</protein>
<accession>A0A165NYG2</accession>
<evidence type="ECO:0000256" key="1">
    <source>
        <dbReference type="SAM" id="MobiDB-lite"/>
    </source>
</evidence>
<sequence length="119" mass="12951">MMPELQLPLHILPSVKTRYSYIIVDEAPPLIDQSLNQAVVLIFLVRSLAHEQAPNAPLTSTLRSHSCSVLRHPGTPDQDRPLKPPSRRISSAPYVGSMQSCFPILPEATVPAMASSSIG</sequence>
<evidence type="ECO:0000313" key="3">
    <source>
        <dbReference type="Proteomes" id="UP000076761"/>
    </source>
</evidence>
<dbReference type="InParanoid" id="A0A165NYG2"/>
<dbReference type="EMBL" id="KV425623">
    <property type="protein sequence ID" value="KZT20284.1"/>
    <property type="molecule type" value="Genomic_DNA"/>
</dbReference>
<evidence type="ECO:0000313" key="2">
    <source>
        <dbReference type="EMBL" id="KZT20284.1"/>
    </source>
</evidence>
<keyword evidence="3" id="KW-1185">Reference proteome</keyword>
<reference evidence="2 3" key="1">
    <citation type="journal article" date="2016" name="Mol. Biol. Evol.">
        <title>Comparative Genomics of Early-Diverging Mushroom-Forming Fungi Provides Insights into the Origins of Lignocellulose Decay Capabilities.</title>
        <authorList>
            <person name="Nagy L.G."/>
            <person name="Riley R."/>
            <person name="Tritt A."/>
            <person name="Adam C."/>
            <person name="Daum C."/>
            <person name="Floudas D."/>
            <person name="Sun H."/>
            <person name="Yadav J.S."/>
            <person name="Pangilinan J."/>
            <person name="Larsson K.H."/>
            <person name="Matsuura K."/>
            <person name="Barry K."/>
            <person name="Labutti K."/>
            <person name="Kuo R."/>
            <person name="Ohm R.A."/>
            <person name="Bhattacharya S.S."/>
            <person name="Shirouzu T."/>
            <person name="Yoshinaga Y."/>
            <person name="Martin F.M."/>
            <person name="Grigoriev I.V."/>
            <person name="Hibbett D.S."/>
        </authorList>
    </citation>
    <scope>NUCLEOTIDE SEQUENCE [LARGE SCALE GENOMIC DNA]</scope>
    <source>
        <strain evidence="2 3">HHB14362 ss-1</strain>
    </source>
</reference>
<name>A0A165NYG2_9AGAM</name>
<organism evidence="2 3">
    <name type="scientific">Neolentinus lepideus HHB14362 ss-1</name>
    <dbReference type="NCBI Taxonomy" id="1314782"/>
    <lineage>
        <taxon>Eukaryota</taxon>
        <taxon>Fungi</taxon>
        <taxon>Dikarya</taxon>
        <taxon>Basidiomycota</taxon>
        <taxon>Agaricomycotina</taxon>
        <taxon>Agaricomycetes</taxon>
        <taxon>Gloeophyllales</taxon>
        <taxon>Gloeophyllaceae</taxon>
        <taxon>Neolentinus</taxon>
    </lineage>
</organism>
<proteinExistence type="predicted"/>